<evidence type="ECO:0000259" key="7">
    <source>
        <dbReference type="Pfam" id="PF04138"/>
    </source>
</evidence>
<keyword evidence="5 6" id="KW-0472">Membrane</keyword>
<dbReference type="GO" id="GO:0000271">
    <property type="term" value="P:polysaccharide biosynthetic process"/>
    <property type="evidence" value="ECO:0007669"/>
    <property type="project" value="InterPro"/>
</dbReference>
<evidence type="ECO:0000256" key="4">
    <source>
        <dbReference type="ARBA" id="ARBA00022989"/>
    </source>
</evidence>
<organism evidence="8 9">
    <name type="scientific">Raineyella antarctica</name>
    <dbReference type="NCBI Taxonomy" id="1577474"/>
    <lineage>
        <taxon>Bacteria</taxon>
        <taxon>Bacillati</taxon>
        <taxon>Actinomycetota</taxon>
        <taxon>Actinomycetes</taxon>
        <taxon>Propionibacteriales</taxon>
        <taxon>Propionibacteriaceae</taxon>
        <taxon>Raineyella</taxon>
    </lineage>
</organism>
<feature type="domain" description="GtrA/DPMS transmembrane" evidence="7">
    <location>
        <begin position="21"/>
        <end position="174"/>
    </location>
</feature>
<evidence type="ECO:0000313" key="9">
    <source>
        <dbReference type="Proteomes" id="UP000199086"/>
    </source>
</evidence>
<sequence>MTSVSQVLHRYRNALREFASFGVIGGSGVLVNMVVFAGANNVAIHVFNSHEYDSFVGIPGTDFAIRNYIVYNVVAFLFANVYNFVLNRHLTFRHGQRAPFLKEYGPFLLVGAVAQVMGIVILQLLMNRTSPLYLHNSFFVDGEPFWRRRVYWAQFIQILVVMPINFVVNKVWTFRVVRQRHAAGKES</sequence>
<gene>
    <name evidence="8" type="ORF">GA0111570_10870</name>
</gene>
<protein>
    <submittedName>
        <fullName evidence="8">Putative flippase GtrA (Transmembrane translocase of bactoprenol-linked glucose)</fullName>
    </submittedName>
</protein>
<evidence type="ECO:0000256" key="6">
    <source>
        <dbReference type="SAM" id="Phobius"/>
    </source>
</evidence>
<evidence type="ECO:0000256" key="3">
    <source>
        <dbReference type="ARBA" id="ARBA00022692"/>
    </source>
</evidence>
<feature type="transmembrane region" description="Helical" evidence="6">
    <location>
        <begin position="21"/>
        <end position="48"/>
    </location>
</feature>
<dbReference type="Proteomes" id="UP000199086">
    <property type="component" value="Unassembled WGS sequence"/>
</dbReference>
<evidence type="ECO:0000313" key="8">
    <source>
        <dbReference type="EMBL" id="SDB91448.1"/>
    </source>
</evidence>
<name>A0A1G6HBH8_9ACTN</name>
<dbReference type="AlphaFoldDB" id="A0A1G6HBH8"/>
<proteinExistence type="inferred from homology"/>
<accession>A0A1G6HBH8</accession>
<dbReference type="InterPro" id="IPR051401">
    <property type="entry name" value="GtrA_CellWall_Glycosyl"/>
</dbReference>
<comment type="subcellular location">
    <subcellularLocation>
        <location evidence="1">Membrane</location>
        <topology evidence="1">Multi-pass membrane protein</topology>
    </subcellularLocation>
</comment>
<evidence type="ECO:0000256" key="1">
    <source>
        <dbReference type="ARBA" id="ARBA00004141"/>
    </source>
</evidence>
<evidence type="ECO:0000256" key="2">
    <source>
        <dbReference type="ARBA" id="ARBA00009399"/>
    </source>
</evidence>
<dbReference type="InterPro" id="IPR007267">
    <property type="entry name" value="GtrA_DPMS_TM"/>
</dbReference>
<dbReference type="RefSeq" id="WP_245703188.1">
    <property type="nucleotide sequence ID" value="NZ_FMYF01000008.1"/>
</dbReference>
<dbReference type="Pfam" id="PF04138">
    <property type="entry name" value="GtrA_DPMS_TM"/>
    <property type="match status" value="1"/>
</dbReference>
<dbReference type="PANTHER" id="PTHR38459">
    <property type="entry name" value="PROPHAGE BACTOPRENOL-LINKED GLUCOSE TRANSLOCASE HOMOLOG"/>
    <property type="match status" value="1"/>
</dbReference>
<comment type="similarity">
    <text evidence="2">Belongs to the GtrA family.</text>
</comment>
<keyword evidence="9" id="KW-1185">Reference proteome</keyword>
<evidence type="ECO:0000256" key="5">
    <source>
        <dbReference type="ARBA" id="ARBA00023136"/>
    </source>
</evidence>
<keyword evidence="4 6" id="KW-1133">Transmembrane helix</keyword>
<feature type="transmembrane region" description="Helical" evidence="6">
    <location>
        <begin position="68"/>
        <end position="86"/>
    </location>
</feature>
<reference evidence="8" key="1">
    <citation type="submission" date="2016-06" db="EMBL/GenBank/DDBJ databases">
        <authorList>
            <person name="Olsen C.W."/>
            <person name="Carey S."/>
            <person name="Hinshaw L."/>
            <person name="Karasin A.I."/>
        </authorList>
    </citation>
    <scope>NUCLEOTIDE SEQUENCE [LARGE SCALE GENOMIC DNA]</scope>
    <source>
        <strain evidence="8">LZ-22</strain>
    </source>
</reference>
<dbReference type="EMBL" id="FMYF01000008">
    <property type="protein sequence ID" value="SDB91448.1"/>
    <property type="molecule type" value="Genomic_DNA"/>
</dbReference>
<dbReference type="PANTHER" id="PTHR38459:SF1">
    <property type="entry name" value="PROPHAGE BACTOPRENOL-LINKED GLUCOSE TRANSLOCASE HOMOLOG"/>
    <property type="match status" value="1"/>
</dbReference>
<keyword evidence="3 6" id="KW-0812">Transmembrane</keyword>
<feature type="transmembrane region" description="Helical" evidence="6">
    <location>
        <begin position="151"/>
        <end position="172"/>
    </location>
</feature>
<feature type="transmembrane region" description="Helical" evidence="6">
    <location>
        <begin position="107"/>
        <end position="126"/>
    </location>
</feature>
<dbReference type="STRING" id="1577474.GA0111570_10870"/>
<dbReference type="GO" id="GO:0005886">
    <property type="term" value="C:plasma membrane"/>
    <property type="evidence" value="ECO:0007669"/>
    <property type="project" value="TreeGrafter"/>
</dbReference>